<evidence type="ECO:0000259" key="5">
    <source>
        <dbReference type="Pfam" id="PF13087"/>
    </source>
</evidence>
<dbReference type="Pfam" id="PF13087">
    <property type="entry name" value="AAA_12"/>
    <property type="match status" value="1"/>
</dbReference>
<dbReference type="PANTHER" id="PTHR43788">
    <property type="entry name" value="DNA2/NAM7 HELICASE FAMILY MEMBER"/>
    <property type="match status" value="1"/>
</dbReference>
<organism evidence="7 8">
    <name type="scientific">Heligmosomoides polygyrus</name>
    <name type="common">Parasitic roundworm</name>
    <dbReference type="NCBI Taxonomy" id="6339"/>
    <lineage>
        <taxon>Eukaryota</taxon>
        <taxon>Metazoa</taxon>
        <taxon>Ecdysozoa</taxon>
        <taxon>Nematoda</taxon>
        <taxon>Chromadorea</taxon>
        <taxon>Rhabditida</taxon>
        <taxon>Rhabditina</taxon>
        <taxon>Rhabditomorpha</taxon>
        <taxon>Strongyloidea</taxon>
        <taxon>Heligmosomidae</taxon>
        <taxon>Heligmosomoides</taxon>
    </lineage>
</organism>
<accession>A0A3P8FVZ1</accession>
<accession>A0A183GF66</accession>
<dbReference type="SUPFAM" id="SSF52540">
    <property type="entry name" value="P-loop containing nucleoside triphosphate hydrolases"/>
    <property type="match status" value="1"/>
</dbReference>
<reference evidence="6 7" key="1">
    <citation type="submission" date="2018-11" db="EMBL/GenBank/DDBJ databases">
        <authorList>
            <consortium name="Pathogen Informatics"/>
        </authorList>
    </citation>
    <scope>NUCLEOTIDE SEQUENCE [LARGE SCALE GENOMIC DNA]</scope>
</reference>
<dbReference type="InterPro" id="IPR050534">
    <property type="entry name" value="Coronavir_polyprotein_1ab"/>
</dbReference>
<sequence>MFEPHGPVHYGGYHRILRKDGNPLSSQRAGAPEQVCVLTFYKEPSRRLEDFAQRHRIELATVDLIQGREVDVVIVLTTRTSVREESAEFIDDHLRINVALTRWNARIAVRSQLANINKLSGSRGDAVVAPGADCSSRGVWHG</sequence>
<evidence type="ECO:0000256" key="1">
    <source>
        <dbReference type="ARBA" id="ARBA00022741"/>
    </source>
</evidence>
<keyword evidence="4" id="KW-0067">ATP-binding</keyword>
<gene>
    <name evidence="6" type="ORF">HPBE_LOCUS21021</name>
</gene>
<keyword evidence="7" id="KW-1185">Reference proteome</keyword>
<evidence type="ECO:0000256" key="2">
    <source>
        <dbReference type="ARBA" id="ARBA00022801"/>
    </source>
</evidence>
<evidence type="ECO:0000313" key="8">
    <source>
        <dbReference type="WBParaSite" id="HPBE_0002102201-mRNA-1"/>
    </source>
</evidence>
<name>A0A183GF66_HELPZ</name>
<evidence type="ECO:0000313" key="7">
    <source>
        <dbReference type="Proteomes" id="UP000050761"/>
    </source>
</evidence>
<evidence type="ECO:0000256" key="3">
    <source>
        <dbReference type="ARBA" id="ARBA00022806"/>
    </source>
</evidence>
<protein>
    <submittedName>
        <fullName evidence="8">AAA_12 domain-containing protein</fullName>
    </submittedName>
</protein>
<keyword evidence="2" id="KW-0378">Hydrolase</keyword>
<reference evidence="8" key="2">
    <citation type="submission" date="2019-09" db="UniProtKB">
        <authorList>
            <consortium name="WormBaseParasite"/>
        </authorList>
    </citation>
    <scope>IDENTIFICATION</scope>
</reference>
<dbReference type="GO" id="GO:0016787">
    <property type="term" value="F:hydrolase activity"/>
    <property type="evidence" value="ECO:0007669"/>
    <property type="project" value="UniProtKB-KW"/>
</dbReference>
<dbReference type="WBParaSite" id="HPBE_0002102201-mRNA-1">
    <property type="protein sequence ID" value="HPBE_0002102201-mRNA-1"/>
    <property type="gene ID" value="HPBE_0002102201"/>
</dbReference>
<dbReference type="Gene3D" id="3.40.50.300">
    <property type="entry name" value="P-loop containing nucleotide triphosphate hydrolases"/>
    <property type="match status" value="1"/>
</dbReference>
<dbReference type="InterPro" id="IPR041679">
    <property type="entry name" value="DNA2/NAM7-like_C"/>
</dbReference>
<evidence type="ECO:0000313" key="6">
    <source>
        <dbReference type="EMBL" id="VDP22946.1"/>
    </source>
</evidence>
<proteinExistence type="predicted"/>
<dbReference type="PANTHER" id="PTHR43788:SF16">
    <property type="entry name" value="HELICASE WITH ZINC FINGER 2"/>
    <property type="match status" value="1"/>
</dbReference>
<dbReference type="InterPro" id="IPR027417">
    <property type="entry name" value="P-loop_NTPase"/>
</dbReference>
<keyword evidence="1" id="KW-0547">Nucleotide-binding</keyword>
<dbReference type="Proteomes" id="UP000050761">
    <property type="component" value="Unassembled WGS sequence"/>
</dbReference>
<dbReference type="AlphaFoldDB" id="A0A183GF66"/>
<dbReference type="OrthoDB" id="6513042at2759"/>
<feature type="domain" description="DNA2/NAM7 helicase-like C-terminal" evidence="5">
    <location>
        <begin position="31"/>
        <end position="106"/>
    </location>
</feature>
<dbReference type="GO" id="GO:0005524">
    <property type="term" value="F:ATP binding"/>
    <property type="evidence" value="ECO:0007669"/>
    <property type="project" value="UniProtKB-KW"/>
</dbReference>
<dbReference type="GO" id="GO:0043139">
    <property type="term" value="F:5'-3' DNA helicase activity"/>
    <property type="evidence" value="ECO:0007669"/>
    <property type="project" value="TreeGrafter"/>
</dbReference>
<evidence type="ECO:0000256" key="4">
    <source>
        <dbReference type="ARBA" id="ARBA00022840"/>
    </source>
</evidence>
<keyword evidence="3" id="KW-0347">Helicase</keyword>
<dbReference type="EMBL" id="UZAH01032627">
    <property type="protein sequence ID" value="VDP22946.1"/>
    <property type="molecule type" value="Genomic_DNA"/>
</dbReference>